<organism evidence="2 3">
    <name type="scientific">Beggiatoa leptomitoformis</name>
    <dbReference type="NCBI Taxonomy" id="288004"/>
    <lineage>
        <taxon>Bacteria</taxon>
        <taxon>Pseudomonadati</taxon>
        <taxon>Pseudomonadota</taxon>
        <taxon>Gammaproteobacteria</taxon>
        <taxon>Thiotrichales</taxon>
        <taxon>Thiotrichaceae</taxon>
        <taxon>Beggiatoa</taxon>
    </lineage>
</organism>
<feature type="domain" description="SCP" evidence="1">
    <location>
        <begin position="11"/>
        <end position="127"/>
    </location>
</feature>
<dbReference type="AlphaFoldDB" id="A0A2N9YBB0"/>
<dbReference type="EMBL" id="CP018889">
    <property type="protein sequence ID" value="AUI67768.1"/>
    <property type="molecule type" value="Genomic_DNA"/>
</dbReference>
<name>A0A2N9YBB0_9GAMM</name>
<dbReference type="RefSeq" id="WP_062148833.1">
    <property type="nucleotide sequence ID" value="NZ_CP012373.2"/>
</dbReference>
<dbReference type="InterPro" id="IPR035940">
    <property type="entry name" value="CAP_sf"/>
</dbReference>
<dbReference type="KEGG" id="blep:AL038_03030"/>
<dbReference type="PANTHER" id="PTHR31157:SF1">
    <property type="entry name" value="SCP DOMAIN-CONTAINING PROTEIN"/>
    <property type="match status" value="1"/>
</dbReference>
<sequence>MYATINTLLILTNTARHNAGLAAVECHPILMNSAQKHAEEMAQHNYVDHIDLHGWASGDRLKAQGYEYRFAGENISAGINEPIAMMNGWMSSTGHRANILKPEFTVTGFGYAYCENSSYKHYWVQVFASPLF</sequence>
<dbReference type="CDD" id="cd05379">
    <property type="entry name" value="CAP_bacterial"/>
    <property type="match status" value="1"/>
</dbReference>
<dbReference type="Gene3D" id="3.40.33.10">
    <property type="entry name" value="CAP"/>
    <property type="match status" value="1"/>
</dbReference>
<dbReference type="PANTHER" id="PTHR31157">
    <property type="entry name" value="SCP DOMAIN-CONTAINING PROTEIN"/>
    <property type="match status" value="1"/>
</dbReference>
<dbReference type="SUPFAM" id="SSF55797">
    <property type="entry name" value="PR-1-like"/>
    <property type="match status" value="1"/>
</dbReference>
<reference evidence="3" key="1">
    <citation type="submission" date="2016-12" db="EMBL/GenBank/DDBJ databases">
        <title>Complete Genome Sequence of Beggiatoa leptomitiformis D-401.</title>
        <authorList>
            <person name="Fomenkov A."/>
            <person name="Vincze T."/>
            <person name="Grabovich M."/>
            <person name="Anton B.P."/>
            <person name="Dubinina G."/>
            <person name="Orlova M."/>
            <person name="Belousova E."/>
            <person name="Roberts R.J."/>
        </authorList>
    </citation>
    <scope>NUCLEOTIDE SEQUENCE [LARGE SCALE GENOMIC DNA]</scope>
    <source>
        <strain evidence="3">D-401</strain>
    </source>
</reference>
<dbReference type="InterPro" id="IPR014044">
    <property type="entry name" value="CAP_dom"/>
</dbReference>
<dbReference type="Pfam" id="PF00188">
    <property type="entry name" value="CAP"/>
    <property type="match status" value="1"/>
</dbReference>
<protein>
    <submittedName>
        <fullName evidence="2">CAP domain-containing protein</fullName>
    </submittedName>
</protein>
<gene>
    <name evidence="2" type="ORF">BLE401_03010</name>
</gene>
<proteinExistence type="predicted"/>
<accession>A0A2N9YBB0</accession>
<keyword evidence="3" id="KW-1185">Reference proteome</keyword>
<evidence type="ECO:0000313" key="2">
    <source>
        <dbReference type="EMBL" id="AUI67768.1"/>
    </source>
</evidence>
<evidence type="ECO:0000313" key="3">
    <source>
        <dbReference type="Proteomes" id="UP000234271"/>
    </source>
</evidence>
<evidence type="ECO:0000259" key="1">
    <source>
        <dbReference type="Pfam" id="PF00188"/>
    </source>
</evidence>
<dbReference type="Proteomes" id="UP000234271">
    <property type="component" value="Chromosome"/>
</dbReference>
<dbReference type="OrthoDB" id="68195at2"/>